<keyword evidence="2" id="KW-0560">Oxidoreductase</keyword>
<dbReference type="NCBIfam" id="TIGR00057">
    <property type="entry name" value="L-threonylcarbamoyladenylate synthase"/>
    <property type="match status" value="1"/>
</dbReference>
<dbReference type="InterPro" id="IPR002347">
    <property type="entry name" value="SDR_fam"/>
</dbReference>
<dbReference type="PANTHER" id="PTHR42760">
    <property type="entry name" value="SHORT-CHAIN DEHYDROGENASES/REDUCTASES FAMILY MEMBER"/>
    <property type="match status" value="1"/>
</dbReference>
<organism evidence="4 5">
    <name type="scientific">Propionibacterium acidifaciens F0233</name>
    <dbReference type="NCBI Taxonomy" id="553198"/>
    <lineage>
        <taxon>Bacteria</taxon>
        <taxon>Bacillati</taxon>
        <taxon>Actinomycetota</taxon>
        <taxon>Actinomycetes</taxon>
        <taxon>Propionibacteriales</taxon>
        <taxon>Propionibacteriaceae</taxon>
        <taxon>Propionibacterium</taxon>
    </lineage>
</organism>
<dbReference type="EMBL" id="ACVN02000287">
    <property type="protein sequence ID" value="ERK51115.1"/>
    <property type="molecule type" value="Genomic_DNA"/>
</dbReference>
<dbReference type="GO" id="GO:0016616">
    <property type="term" value="F:oxidoreductase activity, acting on the CH-OH group of donors, NAD or NADP as acceptor"/>
    <property type="evidence" value="ECO:0007669"/>
    <property type="project" value="TreeGrafter"/>
</dbReference>
<dbReference type="SUPFAM" id="SSF51735">
    <property type="entry name" value="NAD(P)-binding Rossmann-fold domains"/>
    <property type="match status" value="1"/>
</dbReference>
<protein>
    <submittedName>
        <fullName evidence="4">tRNA threonylcarbamoyl adenosine modification protein, Sua5/YciO/YrdC/YwlC family</fullName>
    </submittedName>
</protein>
<dbReference type="InterPro" id="IPR036291">
    <property type="entry name" value="NAD(P)-bd_dom_sf"/>
</dbReference>
<accession>U2PKQ9</accession>
<evidence type="ECO:0000259" key="3">
    <source>
        <dbReference type="PROSITE" id="PS51163"/>
    </source>
</evidence>
<dbReference type="InterPro" id="IPR017945">
    <property type="entry name" value="DHBP_synth_RibB-like_a/b_dom"/>
</dbReference>
<evidence type="ECO:0000256" key="1">
    <source>
        <dbReference type="ARBA" id="ARBA00006484"/>
    </source>
</evidence>
<gene>
    <name evidence="4" type="ORF">HMPREF0682_0906</name>
</gene>
<evidence type="ECO:0000313" key="4">
    <source>
        <dbReference type="EMBL" id="ERK51115.1"/>
    </source>
</evidence>
<reference evidence="4" key="1">
    <citation type="submission" date="2013-08" db="EMBL/GenBank/DDBJ databases">
        <authorList>
            <person name="Durkin A.S."/>
            <person name="Haft D.R."/>
            <person name="McCorrison J."/>
            <person name="Torralba M."/>
            <person name="Gillis M."/>
            <person name="Haft D.H."/>
            <person name="Methe B."/>
            <person name="Sutton G."/>
            <person name="Nelson K.E."/>
        </authorList>
    </citation>
    <scope>NUCLEOTIDE SEQUENCE [LARGE SCALE GENOMIC DNA]</scope>
    <source>
        <strain evidence="4">F0233</strain>
    </source>
</reference>
<sequence length="477" mass="51274">MSPRRVVGTSQQDISLAAEALVRGEVVISPTDTHYTLLASPAQEAGSARIYEIKKRDSDFPLTIFLSGPGLLDQVALVDDRVKALAEDLWPGGLTLILPKRRSKVPDYITAGLPTVAVACHRNPVFVELLQKIGGWGVCTSANLSGQGEQLVTFRQAADQLGDKVSLMVDGGPAVSDSGNTIVDLTGRTPLLVRAGRIALTDVRKHLPDLVDRTKDYKTRLKRRQQSVATWHPTLAGMTALVTGAARGRGSELVRVLAQSGVRTLVTDKSETGESVAEELIAQDFDVEFRVLDATDPVQWDDAVKHVLKKWGGLDLLINNAGYFESRQLDEVDRHDWQLSFAVNTSAAFYGIRAAAPYMGMHSSIVNVSSVFGKISRPYTGVAYETSKGALLPLTRSAARHLASSGIRVNAVCPGLIRTPMTEDLFVAGNHDVLAGIPLGRAVDIFDIIDAVCFLASPLSSYVTGTALHVDGGLLCL</sequence>
<dbReference type="CDD" id="cd05233">
    <property type="entry name" value="SDR_c"/>
    <property type="match status" value="1"/>
</dbReference>
<comment type="similarity">
    <text evidence="1">Belongs to the short-chain dehydrogenases/reductases (SDR) family.</text>
</comment>
<dbReference type="InterPro" id="IPR006070">
    <property type="entry name" value="Sua5-like_dom"/>
</dbReference>
<name>U2PKQ9_9ACTN</name>
<dbReference type="AlphaFoldDB" id="U2PKQ9"/>
<proteinExistence type="inferred from homology"/>
<evidence type="ECO:0000256" key="2">
    <source>
        <dbReference type="ARBA" id="ARBA00023002"/>
    </source>
</evidence>
<dbReference type="PROSITE" id="PS51163">
    <property type="entry name" value="YRDC"/>
    <property type="match status" value="1"/>
</dbReference>
<comment type="caution">
    <text evidence="4">The sequence shown here is derived from an EMBL/GenBank/DDBJ whole genome shotgun (WGS) entry which is preliminary data.</text>
</comment>
<dbReference type="Pfam" id="PF13561">
    <property type="entry name" value="adh_short_C2"/>
    <property type="match status" value="1"/>
</dbReference>
<dbReference type="GO" id="GO:0003725">
    <property type="term" value="F:double-stranded RNA binding"/>
    <property type="evidence" value="ECO:0007669"/>
    <property type="project" value="InterPro"/>
</dbReference>
<dbReference type="Gene3D" id="3.90.870.10">
    <property type="entry name" value="DHBP synthase"/>
    <property type="match status" value="1"/>
</dbReference>
<dbReference type="PRINTS" id="PR00080">
    <property type="entry name" value="SDRFAMILY"/>
</dbReference>
<dbReference type="Gene3D" id="3.40.50.720">
    <property type="entry name" value="NAD(P)-binding Rossmann-like Domain"/>
    <property type="match status" value="1"/>
</dbReference>
<dbReference type="PRINTS" id="PR00081">
    <property type="entry name" value="GDHRDH"/>
</dbReference>
<dbReference type="FunFam" id="3.40.50.720:FF:000084">
    <property type="entry name" value="Short-chain dehydrogenase reductase"/>
    <property type="match status" value="1"/>
</dbReference>
<feature type="domain" description="YrdC-like" evidence="3">
    <location>
        <begin position="11"/>
        <end position="198"/>
    </location>
</feature>
<dbReference type="SUPFAM" id="SSF55821">
    <property type="entry name" value="YrdC/RibB"/>
    <property type="match status" value="1"/>
</dbReference>
<dbReference type="Proteomes" id="UP000017052">
    <property type="component" value="Unassembled WGS sequence"/>
</dbReference>
<dbReference type="PANTHER" id="PTHR42760:SF133">
    <property type="entry name" value="3-OXOACYL-[ACYL-CARRIER-PROTEIN] REDUCTASE"/>
    <property type="match status" value="1"/>
</dbReference>
<dbReference type="Pfam" id="PF01300">
    <property type="entry name" value="Sua5_yciO_yrdC"/>
    <property type="match status" value="1"/>
</dbReference>
<keyword evidence="5" id="KW-1185">Reference proteome</keyword>
<evidence type="ECO:0000313" key="5">
    <source>
        <dbReference type="Proteomes" id="UP000017052"/>
    </source>
</evidence>